<sequence>MIQRIFSSDEFFKTEKDLVQVLKLNCSAICDWCISKTETYISEEVDLGFGVADLVISRIDTTNINRIILNSTDIALYYAIKDSEGLSFDVLQNAMQISKSNLQKSVTKLIGNDIVYEVGDIFYLKKDYNQITKKSIAIEAKLKNWRRALVQAYRYRWFASESYVVMDRLHINAAIKSISEFEKFNIGLAEIDTCGRVITHFRPYEERPINHKMAMLLNEKIKEHLLSSEV</sequence>
<keyword evidence="2" id="KW-1185">Reference proteome</keyword>
<accession>A0A7J5U217</accession>
<dbReference type="EMBL" id="WELI01000002">
    <property type="protein sequence ID" value="KAB7731817.1"/>
    <property type="molecule type" value="Genomic_DNA"/>
</dbReference>
<evidence type="ECO:0000313" key="2">
    <source>
        <dbReference type="Proteomes" id="UP000488299"/>
    </source>
</evidence>
<evidence type="ECO:0000313" key="1">
    <source>
        <dbReference type="EMBL" id="KAB7731817.1"/>
    </source>
</evidence>
<dbReference type="AlphaFoldDB" id="A0A7J5U217"/>
<comment type="caution">
    <text evidence="1">The sequence shown here is derived from an EMBL/GenBank/DDBJ whole genome shotgun (WGS) entry which is preliminary data.</text>
</comment>
<gene>
    <name evidence="1" type="ORF">F5984_06210</name>
</gene>
<name>A0A7J5U217_9BACT</name>
<dbReference type="Proteomes" id="UP000488299">
    <property type="component" value="Unassembled WGS sequence"/>
</dbReference>
<protein>
    <submittedName>
        <fullName evidence="1">Uncharacterized protein</fullName>
    </submittedName>
</protein>
<dbReference type="RefSeq" id="WP_152123409.1">
    <property type="nucleotide sequence ID" value="NZ_WELI01000002.1"/>
</dbReference>
<reference evidence="1 2" key="1">
    <citation type="submission" date="2019-10" db="EMBL/GenBank/DDBJ databases">
        <title>Rudanella paleaurantiibacter sp. nov., isolated from sludge.</title>
        <authorList>
            <person name="Xu S.Q."/>
        </authorList>
    </citation>
    <scope>NUCLEOTIDE SEQUENCE [LARGE SCALE GENOMIC DNA]</scope>
    <source>
        <strain evidence="1 2">HX-22-17</strain>
    </source>
</reference>
<proteinExistence type="predicted"/>
<organism evidence="1 2">
    <name type="scientific">Rudanella paleaurantiibacter</name>
    <dbReference type="NCBI Taxonomy" id="2614655"/>
    <lineage>
        <taxon>Bacteria</taxon>
        <taxon>Pseudomonadati</taxon>
        <taxon>Bacteroidota</taxon>
        <taxon>Cytophagia</taxon>
        <taxon>Cytophagales</taxon>
        <taxon>Cytophagaceae</taxon>
        <taxon>Rudanella</taxon>
    </lineage>
</organism>